<evidence type="ECO:0000313" key="3">
    <source>
        <dbReference type="Proteomes" id="UP000279306"/>
    </source>
</evidence>
<protein>
    <submittedName>
        <fullName evidence="2">Uncharacterized protein</fullName>
    </submittedName>
</protein>
<name>A0A3S5EJV5_MYCAU</name>
<sequence>MRRIRLERMRSRWRSAAIAPPAGLRNQNHDLVSIARGLTKTVLRRHRSGSPPESGPSAALRCLRCPSTRHHQHPGVGAERHRGILPPDAAAGRRSYPNSAIHPHVNRVQYPTRHRHVTTPRGGACRLRASNPDNCRTRHRGPRPAPELACHTAYFGRNLGRRCAPRCSGSRSATYTQSGPSRGETAFSLSPTSGGRCKHPLPVHEAAYLGNYWNR</sequence>
<dbReference type="STRING" id="1791.GCA_001049355_02911"/>
<gene>
    <name evidence="2" type="ORF">NCTC10437_04603</name>
</gene>
<feature type="region of interest" description="Disordered" evidence="1">
    <location>
        <begin position="167"/>
        <end position="196"/>
    </location>
</feature>
<evidence type="ECO:0000313" key="2">
    <source>
        <dbReference type="EMBL" id="VEG57590.1"/>
    </source>
</evidence>
<dbReference type="KEGG" id="mauu:NCTC10437_04603"/>
<accession>A0A3S5EJV5</accession>
<dbReference type="AlphaFoldDB" id="A0A3S5EJV5"/>
<reference evidence="2 3" key="1">
    <citation type="submission" date="2018-12" db="EMBL/GenBank/DDBJ databases">
        <authorList>
            <consortium name="Pathogen Informatics"/>
        </authorList>
    </citation>
    <scope>NUCLEOTIDE SEQUENCE [LARGE SCALE GENOMIC DNA]</scope>
    <source>
        <strain evidence="2 3">NCTC10437</strain>
    </source>
</reference>
<proteinExistence type="predicted"/>
<dbReference type="EMBL" id="LR134356">
    <property type="protein sequence ID" value="VEG57590.1"/>
    <property type="molecule type" value="Genomic_DNA"/>
</dbReference>
<dbReference type="Proteomes" id="UP000279306">
    <property type="component" value="Chromosome"/>
</dbReference>
<evidence type="ECO:0000256" key="1">
    <source>
        <dbReference type="SAM" id="MobiDB-lite"/>
    </source>
</evidence>
<organism evidence="2 3">
    <name type="scientific">Mycolicibacterium aurum</name>
    <name type="common">Mycobacterium aurum</name>
    <dbReference type="NCBI Taxonomy" id="1791"/>
    <lineage>
        <taxon>Bacteria</taxon>
        <taxon>Bacillati</taxon>
        <taxon>Actinomycetota</taxon>
        <taxon>Actinomycetes</taxon>
        <taxon>Mycobacteriales</taxon>
        <taxon>Mycobacteriaceae</taxon>
        <taxon>Mycolicibacterium</taxon>
    </lineage>
</organism>
<keyword evidence="3" id="KW-1185">Reference proteome</keyword>
<feature type="compositionally biased region" description="Polar residues" evidence="1">
    <location>
        <begin position="169"/>
        <end position="180"/>
    </location>
</feature>